<name>A0A091C0J8_9ENTE</name>
<organism evidence="4 5">
    <name type="scientific">Tetragenococcus muriaticus 3MR10-3</name>
    <dbReference type="NCBI Taxonomy" id="1302648"/>
    <lineage>
        <taxon>Bacteria</taxon>
        <taxon>Bacillati</taxon>
        <taxon>Bacillota</taxon>
        <taxon>Bacilli</taxon>
        <taxon>Lactobacillales</taxon>
        <taxon>Enterococcaceae</taxon>
        <taxon>Tetragenococcus</taxon>
    </lineage>
</organism>
<feature type="domain" description="Restriction endonuclease type IV Mrr" evidence="2">
    <location>
        <begin position="145"/>
        <end position="263"/>
    </location>
</feature>
<keyword evidence="5" id="KW-1185">Reference proteome</keyword>
<accession>A0A091C0J8</accession>
<dbReference type="InterPro" id="IPR007560">
    <property type="entry name" value="Restrct_endonuc_IV_Mrr"/>
</dbReference>
<dbReference type="RefSeq" id="WP_038023735.1">
    <property type="nucleotide sequence ID" value="NZ_JPVT01000171.1"/>
</dbReference>
<keyword evidence="1" id="KW-0378">Hydrolase</keyword>
<comment type="caution">
    <text evidence="4">The sequence shown here is derived from an EMBL/GenBank/DDBJ whole genome shotgun (WGS) entry which is preliminary data.</text>
</comment>
<dbReference type="InterPro" id="IPR011856">
    <property type="entry name" value="tRNA_endonuc-like_dom_sf"/>
</dbReference>
<feature type="domain" description="Restriction system protein Mrr-like N-terminal" evidence="3">
    <location>
        <begin position="12"/>
        <end position="98"/>
    </location>
</feature>
<evidence type="ECO:0000313" key="5">
    <source>
        <dbReference type="Proteomes" id="UP000029381"/>
    </source>
</evidence>
<dbReference type="PANTHER" id="PTHR30015:SF7">
    <property type="entry name" value="TYPE IV METHYL-DIRECTED RESTRICTION ENZYME ECOKMRR"/>
    <property type="match status" value="1"/>
</dbReference>
<dbReference type="GO" id="GO:0015666">
    <property type="term" value="F:restriction endodeoxyribonuclease activity"/>
    <property type="evidence" value="ECO:0007669"/>
    <property type="project" value="TreeGrafter"/>
</dbReference>
<dbReference type="GO" id="GO:0003677">
    <property type="term" value="F:DNA binding"/>
    <property type="evidence" value="ECO:0007669"/>
    <property type="project" value="InterPro"/>
</dbReference>
<dbReference type="InterPro" id="IPR025745">
    <property type="entry name" value="Mrr-like_N_dom"/>
</dbReference>
<evidence type="ECO:0000259" key="3">
    <source>
        <dbReference type="Pfam" id="PF14338"/>
    </source>
</evidence>
<dbReference type="InterPro" id="IPR052906">
    <property type="entry name" value="Type_IV_Methyl-Rstrct_Enzyme"/>
</dbReference>
<evidence type="ECO:0000259" key="2">
    <source>
        <dbReference type="Pfam" id="PF04471"/>
    </source>
</evidence>
<sequence length="287" mass="32894">MASKSTERENLIMREALSAMRSLGGQTTRKEIRREIREHSDKISEQIVDEQRTSKKSGFKYHPFTYRSNFAIKHLIAADFINTEDNRNLELSEKGRNIDLDQFDANKDVRAISEPGFMRGKGSFDKRNLDDDDVESWREELLSALSKMHPKKFELFCRGLLTNMGVDIDESVGVQYVSDGGLDGFGYITSDNFRTTRVALQAKRWEGKVSAPEVDKFRGAMDKYNAEYGIFITTSDFTRDATRVAKSGTRIITLINGDKVCDLVAKYHYYVEEVTTYKLKSFYTDSE</sequence>
<dbReference type="EMBL" id="JPVT01000171">
    <property type="protein sequence ID" value="KFN90240.1"/>
    <property type="molecule type" value="Genomic_DNA"/>
</dbReference>
<evidence type="ECO:0000313" key="4">
    <source>
        <dbReference type="EMBL" id="KFN90240.1"/>
    </source>
</evidence>
<dbReference type="PANTHER" id="PTHR30015">
    <property type="entry name" value="MRR RESTRICTION SYSTEM PROTEIN"/>
    <property type="match status" value="1"/>
</dbReference>
<dbReference type="InterPro" id="IPR011335">
    <property type="entry name" value="Restrct_endonuc-II-like"/>
</dbReference>
<gene>
    <name evidence="4" type="ORF">TMU3MR103_1619</name>
</gene>
<dbReference type="Gene3D" id="3.40.1350.10">
    <property type="match status" value="1"/>
</dbReference>
<dbReference type="GO" id="GO:0009307">
    <property type="term" value="P:DNA restriction-modification system"/>
    <property type="evidence" value="ECO:0007669"/>
    <property type="project" value="InterPro"/>
</dbReference>
<dbReference type="AlphaFoldDB" id="A0A091C0J8"/>
<dbReference type="Pfam" id="PF14338">
    <property type="entry name" value="Mrr_N"/>
    <property type="match status" value="1"/>
</dbReference>
<proteinExistence type="predicted"/>
<dbReference type="Proteomes" id="UP000029381">
    <property type="component" value="Unassembled WGS sequence"/>
</dbReference>
<protein>
    <submittedName>
        <fullName evidence="4">Mrr restriction system protein</fullName>
    </submittedName>
</protein>
<evidence type="ECO:0000256" key="1">
    <source>
        <dbReference type="ARBA" id="ARBA00022801"/>
    </source>
</evidence>
<dbReference type="SUPFAM" id="SSF52980">
    <property type="entry name" value="Restriction endonuclease-like"/>
    <property type="match status" value="1"/>
</dbReference>
<reference evidence="4 5" key="1">
    <citation type="submission" date="2014-08" db="EMBL/GenBank/DDBJ databases">
        <title>Genome sequence of Tetragenococcus muriaticus.</title>
        <authorList>
            <person name="Chuea-nongthon C."/>
            <person name="Rodtong S."/>
            <person name="Yongsawatdigul J."/>
            <person name="Steele J.L."/>
            <person name="Liu X.-y."/>
            <person name="Speers J."/>
            <person name="Glasner J.D."/>
            <person name="Neeno-Eckwall E.C."/>
        </authorList>
    </citation>
    <scope>NUCLEOTIDE SEQUENCE [LARGE SCALE GENOMIC DNA]</scope>
    <source>
        <strain evidence="4 5">3MR10-3</strain>
    </source>
</reference>
<dbReference type="REBASE" id="195039">
    <property type="entry name" value="Tmu103MrrP"/>
</dbReference>
<dbReference type="PATRIC" id="fig|1302648.3.peg.1581"/>
<dbReference type="Pfam" id="PF04471">
    <property type="entry name" value="Mrr_cat"/>
    <property type="match status" value="1"/>
</dbReference>